<dbReference type="PROSITE" id="PS51162">
    <property type="entry name" value="THYROGLOBULIN_1_2"/>
    <property type="match status" value="1"/>
</dbReference>
<evidence type="ECO:0000256" key="5">
    <source>
        <dbReference type="SAM" id="SignalP"/>
    </source>
</evidence>
<proteinExistence type="predicted"/>
<dbReference type="SMART" id="SM00211">
    <property type="entry name" value="TY"/>
    <property type="match status" value="1"/>
</dbReference>
<dbReference type="InterPro" id="IPR000716">
    <property type="entry name" value="Thyroglobulin_1"/>
</dbReference>
<dbReference type="Proteomes" id="UP000245119">
    <property type="component" value="Linkage Group LG3"/>
</dbReference>
<keyword evidence="5" id="KW-0732">Signal</keyword>
<keyword evidence="3 4" id="KW-1015">Disulfide bond</keyword>
<dbReference type="Gene3D" id="4.10.800.10">
    <property type="entry name" value="Thyroglobulin type-1"/>
    <property type="match status" value="1"/>
</dbReference>
<dbReference type="PROSITE" id="PS00484">
    <property type="entry name" value="THYROGLOBULIN_1_1"/>
    <property type="match status" value="1"/>
</dbReference>
<accession>A0A2T7PJ52</accession>
<evidence type="ECO:0000313" key="7">
    <source>
        <dbReference type="EMBL" id="PVD33402.1"/>
    </source>
</evidence>
<feature type="domain" description="Thyroglobulin type-1" evidence="6">
    <location>
        <begin position="120"/>
        <end position="184"/>
    </location>
</feature>
<dbReference type="InterPro" id="IPR009030">
    <property type="entry name" value="Growth_fac_rcpt_cys_sf"/>
</dbReference>
<evidence type="ECO:0000259" key="6">
    <source>
        <dbReference type="PROSITE" id="PS51162"/>
    </source>
</evidence>
<dbReference type="Gene3D" id="4.10.40.20">
    <property type="match status" value="1"/>
</dbReference>
<dbReference type="OMA" id="NAPTQCE"/>
<evidence type="ECO:0000256" key="2">
    <source>
        <dbReference type="ARBA" id="ARBA00022525"/>
    </source>
</evidence>
<evidence type="ECO:0000256" key="1">
    <source>
        <dbReference type="ARBA" id="ARBA00004613"/>
    </source>
</evidence>
<dbReference type="InterPro" id="IPR036857">
    <property type="entry name" value="Thyroglobulin_1_sf"/>
</dbReference>
<dbReference type="OrthoDB" id="7357196at2759"/>
<evidence type="ECO:0000313" key="8">
    <source>
        <dbReference type="Proteomes" id="UP000245119"/>
    </source>
</evidence>
<keyword evidence="8" id="KW-1185">Reference proteome</keyword>
<reference evidence="7 8" key="1">
    <citation type="submission" date="2018-04" db="EMBL/GenBank/DDBJ databases">
        <title>The genome of golden apple snail Pomacea canaliculata provides insight into stress tolerance and invasive adaptation.</title>
        <authorList>
            <person name="Liu C."/>
            <person name="Liu B."/>
            <person name="Ren Y."/>
            <person name="Zhang Y."/>
            <person name="Wang H."/>
            <person name="Li S."/>
            <person name="Jiang F."/>
            <person name="Yin L."/>
            <person name="Zhang G."/>
            <person name="Qian W."/>
            <person name="Fan W."/>
        </authorList>
    </citation>
    <scope>NUCLEOTIDE SEQUENCE [LARGE SCALE GENOMIC DNA]</scope>
    <source>
        <strain evidence="7">SZHN2017</strain>
        <tissue evidence="7">Muscle</tissue>
    </source>
</reference>
<feature type="chain" id="PRO_5015612330" description="Thyroglobulin type-1 domain-containing protein" evidence="5">
    <location>
        <begin position="17"/>
        <end position="184"/>
    </location>
</feature>
<organism evidence="7 8">
    <name type="scientific">Pomacea canaliculata</name>
    <name type="common">Golden apple snail</name>
    <dbReference type="NCBI Taxonomy" id="400727"/>
    <lineage>
        <taxon>Eukaryota</taxon>
        <taxon>Metazoa</taxon>
        <taxon>Spiralia</taxon>
        <taxon>Lophotrochozoa</taxon>
        <taxon>Mollusca</taxon>
        <taxon>Gastropoda</taxon>
        <taxon>Caenogastropoda</taxon>
        <taxon>Architaenioglossa</taxon>
        <taxon>Ampullarioidea</taxon>
        <taxon>Ampullariidae</taxon>
        <taxon>Pomacea</taxon>
    </lineage>
</organism>
<dbReference type="AlphaFoldDB" id="A0A2T7PJ52"/>
<dbReference type="EMBL" id="PZQS01000003">
    <property type="protein sequence ID" value="PVD33402.1"/>
    <property type="molecule type" value="Genomic_DNA"/>
</dbReference>
<comment type="caution">
    <text evidence="7">The sequence shown here is derived from an EMBL/GenBank/DDBJ whole genome shotgun (WGS) entry which is preliminary data.</text>
</comment>
<dbReference type="SUPFAM" id="SSF57610">
    <property type="entry name" value="Thyroglobulin type-1 domain"/>
    <property type="match status" value="1"/>
</dbReference>
<gene>
    <name evidence="7" type="ORF">C0Q70_04658</name>
</gene>
<evidence type="ECO:0000256" key="4">
    <source>
        <dbReference type="PROSITE-ProRule" id="PRU00500"/>
    </source>
</evidence>
<dbReference type="CDD" id="cd00191">
    <property type="entry name" value="TY"/>
    <property type="match status" value="1"/>
</dbReference>
<comment type="subcellular location">
    <subcellularLocation>
        <location evidence="1">Secreted</location>
    </subcellularLocation>
</comment>
<sequence length="184" mass="19926">MLALIVLGASIAVACALVCTPEICEGITQPILTCKGGIIKGGGFCHCTDVCAKVEGELCQAEFHHGFINNLGYCDTDLHCVRNSTLIFGGGWCVKNPPPVDLLVRHTTELHQKRDTGAGRTLCEQRRLTSLISMVVWEGKWIAKCDENGDFLPMQCDNTNHCFCVDIKTGEVLDGTKVLGNAEC</sequence>
<keyword evidence="2" id="KW-0964">Secreted</keyword>
<dbReference type="GO" id="GO:0005576">
    <property type="term" value="C:extracellular region"/>
    <property type="evidence" value="ECO:0007669"/>
    <property type="project" value="UniProtKB-SubCell"/>
</dbReference>
<dbReference type="Pfam" id="PF00086">
    <property type="entry name" value="Thyroglobulin_1"/>
    <property type="match status" value="1"/>
</dbReference>
<name>A0A2T7PJ52_POMCA</name>
<dbReference type="SUPFAM" id="SSF57184">
    <property type="entry name" value="Growth factor receptor domain"/>
    <property type="match status" value="1"/>
</dbReference>
<feature type="disulfide bond" evidence="4">
    <location>
        <begin position="164"/>
        <end position="184"/>
    </location>
</feature>
<feature type="signal peptide" evidence="5">
    <location>
        <begin position="1"/>
        <end position="16"/>
    </location>
</feature>
<protein>
    <recommendedName>
        <fullName evidence="6">Thyroglobulin type-1 domain-containing protein</fullName>
    </recommendedName>
</protein>
<comment type="caution">
    <text evidence="4">Lacks conserved residue(s) required for the propagation of feature annotation.</text>
</comment>
<evidence type="ECO:0000256" key="3">
    <source>
        <dbReference type="ARBA" id="ARBA00023157"/>
    </source>
</evidence>